<accession>A0A426Y7E8</accession>
<organism evidence="2 3">
    <name type="scientific">Ensete ventricosum</name>
    <name type="common">Abyssinian banana</name>
    <name type="synonym">Musa ensete</name>
    <dbReference type="NCBI Taxonomy" id="4639"/>
    <lineage>
        <taxon>Eukaryota</taxon>
        <taxon>Viridiplantae</taxon>
        <taxon>Streptophyta</taxon>
        <taxon>Embryophyta</taxon>
        <taxon>Tracheophyta</taxon>
        <taxon>Spermatophyta</taxon>
        <taxon>Magnoliopsida</taxon>
        <taxon>Liliopsida</taxon>
        <taxon>Zingiberales</taxon>
        <taxon>Musaceae</taxon>
        <taxon>Ensete</taxon>
    </lineage>
</organism>
<proteinExistence type="predicted"/>
<comment type="caution">
    <text evidence="2">The sequence shown here is derived from an EMBL/GenBank/DDBJ whole genome shotgun (WGS) entry which is preliminary data.</text>
</comment>
<evidence type="ECO:0000313" key="2">
    <source>
        <dbReference type="EMBL" id="RRT47651.1"/>
    </source>
</evidence>
<evidence type="ECO:0000313" key="3">
    <source>
        <dbReference type="Proteomes" id="UP000287651"/>
    </source>
</evidence>
<reference evidence="2 3" key="1">
    <citation type="journal article" date="2014" name="Agronomy (Basel)">
        <title>A Draft Genome Sequence for Ensete ventricosum, the Drought-Tolerant Tree Against Hunger.</title>
        <authorList>
            <person name="Harrison J."/>
            <person name="Moore K.A."/>
            <person name="Paszkiewicz K."/>
            <person name="Jones T."/>
            <person name="Grant M."/>
            <person name="Ambacheew D."/>
            <person name="Muzemil S."/>
            <person name="Studholme D.J."/>
        </authorList>
    </citation>
    <scope>NUCLEOTIDE SEQUENCE [LARGE SCALE GENOMIC DNA]</scope>
</reference>
<sequence>MASHRMLKKTWLSESIQLLGGAAEQGVILKTDITNVNLATKSSCPRTVGPSAWPTRRRWSTGCTEDARCRTADLAQVRLAPPTCKRTPHCQDGKHGERRDDMAEGAAA</sequence>
<feature type="region of interest" description="Disordered" evidence="1">
    <location>
        <begin position="85"/>
        <end position="108"/>
    </location>
</feature>
<dbReference type="EMBL" id="AMZH03014429">
    <property type="protein sequence ID" value="RRT47651.1"/>
    <property type="molecule type" value="Genomic_DNA"/>
</dbReference>
<gene>
    <name evidence="2" type="ORF">B296_00042554</name>
</gene>
<dbReference type="Proteomes" id="UP000287651">
    <property type="component" value="Unassembled WGS sequence"/>
</dbReference>
<protein>
    <submittedName>
        <fullName evidence="2">Uncharacterized protein</fullName>
    </submittedName>
</protein>
<dbReference type="AlphaFoldDB" id="A0A426Y7E8"/>
<name>A0A426Y7E8_ENSVE</name>
<evidence type="ECO:0000256" key="1">
    <source>
        <dbReference type="SAM" id="MobiDB-lite"/>
    </source>
</evidence>
<feature type="compositionally biased region" description="Basic and acidic residues" evidence="1">
    <location>
        <begin position="89"/>
        <end position="102"/>
    </location>
</feature>
<feature type="non-terminal residue" evidence="2">
    <location>
        <position position="108"/>
    </location>
</feature>